<keyword evidence="2" id="KW-1185">Reference proteome</keyword>
<dbReference type="KEGG" id="cput:CONPUDRAFT_136305"/>
<reference evidence="2" key="1">
    <citation type="journal article" date="2012" name="Science">
        <title>The Paleozoic origin of enzymatic lignin decomposition reconstructed from 31 fungal genomes.</title>
        <authorList>
            <person name="Floudas D."/>
            <person name="Binder M."/>
            <person name="Riley R."/>
            <person name="Barry K."/>
            <person name="Blanchette R.A."/>
            <person name="Henrissat B."/>
            <person name="Martinez A.T."/>
            <person name="Otillar R."/>
            <person name="Spatafora J.W."/>
            <person name="Yadav J.S."/>
            <person name="Aerts A."/>
            <person name="Benoit I."/>
            <person name="Boyd A."/>
            <person name="Carlson A."/>
            <person name="Copeland A."/>
            <person name="Coutinho P.M."/>
            <person name="de Vries R.P."/>
            <person name="Ferreira P."/>
            <person name="Findley K."/>
            <person name="Foster B."/>
            <person name="Gaskell J."/>
            <person name="Glotzer D."/>
            <person name="Gorecki P."/>
            <person name="Heitman J."/>
            <person name="Hesse C."/>
            <person name="Hori C."/>
            <person name="Igarashi K."/>
            <person name="Jurgens J.A."/>
            <person name="Kallen N."/>
            <person name="Kersten P."/>
            <person name="Kohler A."/>
            <person name="Kuees U."/>
            <person name="Kumar T.K.A."/>
            <person name="Kuo A."/>
            <person name="LaButti K."/>
            <person name="Larrondo L.F."/>
            <person name="Lindquist E."/>
            <person name="Ling A."/>
            <person name="Lombard V."/>
            <person name="Lucas S."/>
            <person name="Lundell T."/>
            <person name="Martin R."/>
            <person name="McLaughlin D.J."/>
            <person name="Morgenstern I."/>
            <person name="Morin E."/>
            <person name="Murat C."/>
            <person name="Nagy L.G."/>
            <person name="Nolan M."/>
            <person name="Ohm R.A."/>
            <person name="Patyshakuliyeva A."/>
            <person name="Rokas A."/>
            <person name="Ruiz-Duenas F.J."/>
            <person name="Sabat G."/>
            <person name="Salamov A."/>
            <person name="Samejima M."/>
            <person name="Schmutz J."/>
            <person name="Slot J.C."/>
            <person name="St John F."/>
            <person name="Stenlid J."/>
            <person name="Sun H."/>
            <person name="Sun S."/>
            <person name="Syed K."/>
            <person name="Tsang A."/>
            <person name="Wiebenga A."/>
            <person name="Young D."/>
            <person name="Pisabarro A."/>
            <person name="Eastwood D.C."/>
            <person name="Martin F."/>
            <person name="Cullen D."/>
            <person name="Grigoriev I.V."/>
            <person name="Hibbett D.S."/>
        </authorList>
    </citation>
    <scope>NUCLEOTIDE SEQUENCE [LARGE SCALE GENOMIC DNA]</scope>
    <source>
        <strain evidence="2">RWD-64-598 SS2</strain>
    </source>
</reference>
<proteinExistence type="predicted"/>
<dbReference type="Proteomes" id="UP000053558">
    <property type="component" value="Unassembled WGS sequence"/>
</dbReference>
<comment type="caution">
    <text evidence="1">The sequence shown here is derived from an EMBL/GenBank/DDBJ whole genome shotgun (WGS) entry which is preliminary data.</text>
</comment>
<protein>
    <submittedName>
        <fullName evidence="1">Uncharacterized protein</fullName>
    </submittedName>
</protein>
<accession>A0A5M3MX27</accession>
<dbReference type="RefSeq" id="XP_007767005.1">
    <property type="nucleotide sequence ID" value="XM_007768815.1"/>
</dbReference>
<organism evidence="1 2">
    <name type="scientific">Coniophora puteana (strain RWD-64-598)</name>
    <name type="common">Brown rot fungus</name>
    <dbReference type="NCBI Taxonomy" id="741705"/>
    <lineage>
        <taxon>Eukaryota</taxon>
        <taxon>Fungi</taxon>
        <taxon>Dikarya</taxon>
        <taxon>Basidiomycota</taxon>
        <taxon>Agaricomycotina</taxon>
        <taxon>Agaricomycetes</taxon>
        <taxon>Agaricomycetidae</taxon>
        <taxon>Boletales</taxon>
        <taxon>Coniophorineae</taxon>
        <taxon>Coniophoraceae</taxon>
        <taxon>Coniophora</taxon>
    </lineage>
</organism>
<evidence type="ECO:0000313" key="2">
    <source>
        <dbReference type="Proteomes" id="UP000053558"/>
    </source>
</evidence>
<gene>
    <name evidence="1" type="ORF">CONPUDRAFT_136305</name>
</gene>
<evidence type="ECO:0000313" key="1">
    <source>
        <dbReference type="EMBL" id="EIW83171.1"/>
    </source>
</evidence>
<dbReference type="GeneID" id="19200878"/>
<dbReference type="AlphaFoldDB" id="A0A5M3MX27"/>
<sequence length="102" mass="11798">MIEGEHSRIGNVQIKYGPASTQAWRSVKIAHYRMEVVTKEATPGWVGFPRADQEGRLDRARHILAIQEKRKAGDRETRPGRVPFLEKDWWGLRTLESCILEK</sequence>
<dbReference type="EMBL" id="JH711576">
    <property type="protein sequence ID" value="EIW83171.1"/>
    <property type="molecule type" value="Genomic_DNA"/>
</dbReference>
<name>A0A5M3MX27_CONPW</name>